<dbReference type="CDD" id="cd00408">
    <property type="entry name" value="DHDPS-like"/>
    <property type="match status" value="1"/>
</dbReference>
<evidence type="ECO:0008006" key="4">
    <source>
        <dbReference type="Google" id="ProtNLM"/>
    </source>
</evidence>
<dbReference type="SUPFAM" id="SSF51569">
    <property type="entry name" value="Aldolase"/>
    <property type="match status" value="2"/>
</dbReference>
<protein>
    <recommendedName>
        <fullName evidence="4">Dihydrodipicolinate synthetase</fullName>
    </recommendedName>
</protein>
<proteinExistence type="predicted"/>
<keyword evidence="1" id="KW-0456">Lyase</keyword>
<gene>
    <name evidence="2" type="ORF">VNI00_000331</name>
</gene>
<dbReference type="SMART" id="SM01130">
    <property type="entry name" value="DHDPS"/>
    <property type="match status" value="1"/>
</dbReference>
<sequence>MPRPLTPGIFVPLPCFFDDNEDLDIEAFKKHVIYTAKAGIKPVVSGSMGEAVHLVSVSGETGKRKRVNQMYCVLQTHPERAALVRATREALDSIGFHDTPIIAGAGAFSTRETITFAKEAAEAGADQVIVIPPGYYAGALKEDAHAAVKQFFVDVAAGSPVPVLMYNFPGVTGGIDMDSDLICDIAREAPNICGIKLTFVPRRDHVYSELIWLYSCGAVGKLTRVTALSSSPSFAEKYPRKDKTAPYAFLSLLWVNFQLTDFVRIRFLVLDGFIDILYPSVVGAASGSITGLANIAPNVCRRLWELSNAEPSKQGIKEAQELQGLVSRADWDTSKVGVPGTKYILNQLFGYNPRPRRPLLPTAETRGIKLMQEASVAEIIALEKQLASQ</sequence>
<evidence type="ECO:0000313" key="2">
    <source>
        <dbReference type="EMBL" id="KAK7062836.1"/>
    </source>
</evidence>
<organism evidence="2 3">
    <name type="scientific">Paramarasmius palmivorus</name>
    <dbReference type="NCBI Taxonomy" id="297713"/>
    <lineage>
        <taxon>Eukaryota</taxon>
        <taxon>Fungi</taxon>
        <taxon>Dikarya</taxon>
        <taxon>Basidiomycota</taxon>
        <taxon>Agaricomycotina</taxon>
        <taxon>Agaricomycetes</taxon>
        <taxon>Agaricomycetidae</taxon>
        <taxon>Agaricales</taxon>
        <taxon>Marasmiineae</taxon>
        <taxon>Marasmiaceae</taxon>
        <taxon>Paramarasmius</taxon>
    </lineage>
</organism>
<dbReference type="InterPro" id="IPR002220">
    <property type="entry name" value="DapA-like"/>
</dbReference>
<comment type="caution">
    <text evidence="2">The sequence shown here is derived from an EMBL/GenBank/DDBJ whole genome shotgun (WGS) entry which is preliminary data.</text>
</comment>
<dbReference type="GO" id="GO:0008840">
    <property type="term" value="F:4-hydroxy-tetrahydrodipicolinate synthase activity"/>
    <property type="evidence" value="ECO:0007669"/>
    <property type="project" value="TreeGrafter"/>
</dbReference>
<accession>A0AAW0EC73</accession>
<dbReference type="Pfam" id="PF00701">
    <property type="entry name" value="DHDPS"/>
    <property type="match status" value="1"/>
</dbReference>
<dbReference type="Gene3D" id="3.20.20.70">
    <property type="entry name" value="Aldolase class I"/>
    <property type="match status" value="1"/>
</dbReference>
<dbReference type="InterPro" id="IPR013785">
    <property type="entry name" value="Aldolase_TIM"/>
</dbReference>
<dbReference type="PANTHER" id="PTHR12128:SF66">
    <property type="entry name" value="4-HYDROXY-2-OXOGLUTARATE ALDOLASE, MITOCHONDRIAL"/>
    <property type="match status" value="1"/>
</dbReference>
<keyword evidence="3" id="KW-1185">Reference proteome</keyword>
<evidence type="ECO:0000313" key="3">
    <source>
        <dbReference type="Proteomes" id="UP001383192"/>
    </source>
</evidence>
<reference evidence="2 3" key="1">
    <citation type="submission" date="2024-01" db="EMBL/GenBank/DDBJ databases">
        <title>A draft genome for a cacao thread blight-causing isolate of Paramarasmius palmivorus.</title>
        <authorList>
            <person name="Baruah I.K."/>
            <person name="Bukari Y."/>
            <person name="Amoako-Attah I."/>
            <person name="Meinhardt L.W."/>
            <person name="Bailey B.A."/>
            <person name="Cohen S.P."/>
        </authorList>
    </citation>
    <scope>NUCLEOTIDE SEQUENCE [LARGE SCALE GENOMIC DNA]</scope>
    <source>
        <strain evidence="2 3">GH-12</strain>
    </source>
</reference>
<dbReference type="EMBL" id="JAYKXP010000001">
    <property type="protein sequence ID" value="KAK7062836.1"/>
    <property type="molecule type" value="Genomic_DNA"/>
</dbReference>
<evidence type="ECO:0000256" key="1">
    <source>
        <dbReference type="ARBA" id="ARBA00023239"/>
    </source>
</evidence>
<name>A0AAW0EC73_9AGAR</name>
<dbReference type="AlphaFoldDB" id="A0AAW0EC73"/>
<dbReference type="PANTHER" id="PTHR12128">
    <property type="entry name" value="DIHYDRODIPICOLINATE SYNTHASE"/>
    <property type="match status" value="1"/>
</dbReference>
<dbReference type="Proteomes" id="UP001383192">
    <property type="component" value="Unassembled WGS sequence"/>
</dbReference>